<feature type="domain" description="ABC transporter" evidence="4">
    <location>
        <begin position="2"/>
        <end position="233"/>
    </location>
</feature>
<organism evidence="5 6">
    <name type="scientific">Cryobacterium arcticum</name>
    <dbReference type="NCBI Taxonomy" id="670052"/>
    <lineage>
        <taxon>Bacteria</taxon>
        <taxon>Bacillati</taxon>
        <taxon>Actinomycetota</taxon>
        <taxon>Actinomycetes</taxon>
        <taxon>Micrococcales</taxon>
        <taxon>Microbacteriaceae</taxon>
        <taxon>Cryobacterium</taxon>
    </lineage>
</organism>
<dbReference type="EMBL" id="QHLY01000005">
    <property type="protein sequence ID" value="PXA72405.1"/>
    <property type="molecule type" value="Genomic_DNA"/>
</dbReference>
<dbReference type="AlphaFoldDB" id="A0A317ZYV6"/>
<keyword evidence="1" id="KW-0813">Transport</keyword>
<dbReference type="Pfam" id="PF00005">
    <property type="entry name" value="ABC_tran"/>
    <property type="match status" value="1"/>
</dbReference>
<dbReference type="PROSITE" id="PS00211">
    <property type="entry name" value="ABC_TRANSPORTER_1"/>
    <property type="match status" value="1"/>
</dbReference>
<dbReference type="SUPFAM" id="SSF52540">
    <property type="entry name" value="P-loop containing nucleoside triphosphate hydrolases"/>
    <property type="match status" value="1"/>
</dbReference>
<dbReference type="GO" id="GO:0016887">
    <property type="term" value="F:ATP hydrolysis activity"/>
    <property type="evidence" value="ECO:0007669"/>
    <property type="project" value="InterPro"/>
</dbReference>
<gene>
    <name evidence="5" type="ORF">CTB96_03920</name>
</gene>
<reference evidence="5 6" key="1">
    <citation type="submission" date="2018-05" db="EMBL/GenBank/DDBJ databases">
        <title>Genetic diversity of glacier-inhabiting Cryobacterium bacteria in China and description of Cryobacterium mengkeensis sp. nov. and Arthrobacter glacialis sp. nov.</title>
        <authorList>
            <person name="Liu Q."/>
            <person name="Xin Y.-H."/>
        </authorList>
    </citation>
    <scope>NUCLEOTIDE SEQUENCE [LARGE SCALE GENOMIC DNA]</scope>
    <source>
        <strain evidence="5 6">SK-1</strain>
    </source>
</reference>
<dbReference type="Proteomes" id="UP000246722">
    <property type="component" value="Unassembled WGS sequence"/>
</dbReference>
<dbReference type="GO" id="GO:0005524">
    <property type="term" value="F:ATP binding"/>
    <property type="evidence" value="ECO:0007669"/>
    <property type="project" value="UniProtKB-KW"/>
</dbReference>
<evidence type="ECO:0000256" key="3">
    <source>
        <dbReference type="ARBA" id="ARBA00022840"/>
    </source>
</evidence>
<proteinExistence type="predicted"/>
<dbReference type="InterPro" id="IPR017871">
    <property type="entry name" value="ABC_transporter-like_CS"/>
</dbReference>
<dbReference type="PANTHER" id="PTHR42788:SF13">
    <property type="entry name" value="ALIPHATIC SULFONATES IMPORT ATP-BINDING PROTEIN SSUB"/>
    <property type="match status" value="1"/>
</dbReference>
<dbReference type="PANTHER" id="PTHR42788">
    <property type="entry name" value="TAURINE IMPORT ATP-BINDING PROTEIN-RELATED"/>
    <property type="match status" value="1"/>
</dbReference>
<evidence type="ECO:0000256" key="1">
    <source>
        <dbReference type="ARBA" id="ARBA00022448"/>
    </source>
</evidence>
<sequence length="250" mass="26892">MISIEHLEKVYPTSSGDIHALSDVNLSIADGEFVAIVGPSGCGKTTLLKILAGLESHTGGTATIAGAPIAKPRGDVGMVFQKPVLLPWRTIGQNVLLPLELHRKVGRAEKAAAQNLLDMVGLGDFVSKYPKELSGGMQQRAAICRALVHDPAVLLMDEPFGALDAMTRDALNVEVNRIWRETAKTAVLITHSIPEAVFLAQRVIVMSPRPGRIVDVIDVPFGPTRTLDLLGSPEFADLNARIRSYFEVTA</sequence>
<keyword evidence="3 5" id="KW-0067">ATP-binding</keyword>
<dbReference type="PROSITE" id="PS50893">
    <property type="entry name" value="ABC_TRANSPORTER_2"/>
    <property type="match status" value="1"/>
</dbReference>
<evidence type="ECO:0000259" key="4">
    <source>
        <dbReference type="PROSITE" id="PS50893"/>
    </source>
</evidence>
<dbReference type="CDD" id="cd03293">
    <property type="entry name" value="ABC_NrtD_SsuB_transporters"/>
    <property type="match status" value="1"/>
</dbReference>
<dbReference type="InterPro" id="IPR027417">
    <property type="entry name" value="P-loop_NTPase"/>
</dbReference>
<protein>
    <submittedName>
        <fullName evidence="5">ABC transporter ATP-binding protein</fullName>
    </submittedName>
</protein>
<evidence type="ECO:0000256" key="2">
    <source>
        <dbReference type="ARBA" id="ARBA00022741"/>
    </source>
</evidence>
<keyword evidence="6" id="KW-1185">Reference proteome</keyword>
<dbReference type="InterPro" id="IPR003439">
    <property type="entry name" value="ABC_transporter-like_ATP-bd"/>
</dbReference>
<comment type="caution">
    <text evidence="5">The sequence shown here is derived from an EMBL/GenBank/DDBJ whole genome shotgun (WGS) entry which is preliminary data.</text>
</comment>
<name>A0A317ZYV6_9MICO</name>
<dbReference type="Gene3D" id="3.40.50.300">
    <property type="entry name" value="P-loop containing nucleotide triphosphate hydrolases"/>
    <property type="match status" value="1"/>
</dbReference>
<dbReference type="OrthoDB" id="8773773at2"/>
<accession>A0A317ZYV6</accession>
<dbReference type="SMART" id="SM00382">
    <property type="entry name" value="AAA"/>
    <property type="match status" value="1"/>
</dbReference>
<dbReference type="InterPro" id="IPR050166">
    <property type="entry name" value="ABC_transporter_ATP-bind"/>
</dbReference>
<evidence type="ECO:0000313" key="5">
    <source>
        <dbReference type="EMBL" id="PXA72405.1"/>
    </source>
</evidence>
<keyword evidence="2" id="KW-0547">Nucleotide-binding</keyword>
<dbReference type="InterPro" id="IPR003593">
    <property type="entry name" value="AAA+_ATPase"/>
</dbReference>
<evidence type="ECO:0000313" key="6">
    <source>
        <dbReference type="Proteomes" id="UP000246722"/>
    </source>
</evidence>